<dbReference type="PRINTS" id="PR00385">
    <property type="entry name" value="P450"/>
</dbReference>
<evidence type="ECO:0000256" key="10">
    <source>
        <dbReference type="ARBA" id="ARBA00023004"/>
    </source>
</evidence>
<dbReference type="AlphaFoldDB" id="A0A0C2Z5J5"/>
<dbReference type="STRING" id="1036808.A0A0C2Z5J5"/>
<keyword evidence="10 13" id="KW-0408">Iron</keyword>
<evidence type="ECO:0000313" key="16">
    <source>
        <dbReference type="EMBL" id="KIM57223.1"/>
    </source>
</evidence>
<evidence type="ECO:0000256" key="2">
    <source>
        <dbReference type="ARBA" id="ARBA00004167"/>
    </source>
</evidence>
<keyword evidence="11 14" id="KW-0503">Monooxygenase</keyword>
<dbReference type="GO" id="GO:0005506">
    <property type="term" value="F:iron ion binding"/>
    <property type="evidence" value="ECO:0007669"/>
    <property type="project" value="InterPro"/>
</dbReference>
<dbReference type="Gene3D" id="1.10.630.10">
    <property type="entry name" value="Cytochrome P450"/>
    <property type="match status" value="1"/>
</dbReference>
<keyword evidence="9 14" id="KW-0560">Oxidoreductase</keyword>
<dbReference type="InterPro" id="IPR001128">
    <property type="entry name" value="Cyt_P450"/>
</dbReference>
<dbReference type="Pfam" id="PF00067">
    <property type="entry name" value="p450"/>
    <property type="match status" value="1"/>
</dbReference>
<dbReference type="EMBL" id="KN822104">
    <property type="protein sequence ID" value="KIM57223.1"/>
    <property type="molecule type" value="Genomic_DNA"/>
</dbReference>
<dbReference type="GO" id="GO:0020037">
    <property type="term" value="F:heme binding"/>
    <property type="evidence" value="ECO:0007669"/>
    <property type="project" value="InterPro"/>
</dbReference>
<evidence type="ECO:0000313" key="17">
    <source>
        <dbReference type="Proteomes" id="UP000053989"/>
    </source>
</evidence>
<organism evidence="16 17">
    <name type="scientific">Scleroderma citrinum Foug A</name>
    <dbReference type="NCBI Taxonomy" id="1036808"/>
    <lineage>
        <taxon>Eukaryota</taxon>
        <taxon>Fungi</taxon>
        <taxon>Dikarya</taxon>
        <taxon>Basidiomycota</taxon>
        <taxon>Agaricomycotina</taxon>
        <taxon>Agaricomycetes</taxon>
        <taxon>Agaricomycetidae</taxon>
        <taxon>Boletales</taxon>
        <taxon>Sclerodermatineae</taxon>
        <taxon>Sclerodermataceae</taxon>
        <taxon>Scleroderma</taxon>
    </lineage>
</organism>
<dbReference type="InterPro" id="IPR002401">
    <property type="entry name" value="Cyt_P450_E_grp-I"/>
</dbReference>
<evidence type="ECO:0000256" key="6">
    <source>
        <dbReference type="ARBA" id="ARBA00022692"/>
    </source>
</evidence>
<dbReference type="InterPro" id="IPR017972">
    <property type="entry name" value="Cyt_P450_CS"/>
</dbReference>
<evidence type="ECO:0000256" key="7">
    <source>
        <dbReference type="ARBA" id="ARBA00022723"/>
    </source>
</evidence>
<dbReference type="PANTHER" id="PTHR46300:SF2">
    <property type="entry name" value="CYTOCHROME P450 MONOOXYGENASE ALNH-RELATED"/>
    <property type="match status" value="1"/>
</dbReference>
<keyword evidence="5 13" id="KW-0349">Heme</keyword>
<evidence type="ECO:0000256" key="5">
    <source>
        <dbReference type="ARBA" id="ARBA00022617"/>
    </source>
</evidence>
<dbReference type="GO" id="GO:0016020">
    <property type="term" value="C:membrane"/>
    <property type="evidence" value="ECO:0007669"/>
    <property type="project" value="UniProtKB-SubCell"/>
</dbReference>
<evidence type="ECO:0000256" key="1">
    <source>
        <dbReference type="ARBA" id="ARBA00001971"/>
    </source>
</evidence>
<comment type="similarity">
    <text evidence="4 14">Belongs to the cytochrome P450 family.</text>
</comment>
<dbReference type="SUPFAM" id="SSF48264">
    <property type="entry name" value="Cytochrome P450"/>
    <property type="match status" value="1"/>
</dbReference>
<evidence type="ECO:0000256" key="15">
    <source>
        <dbReference type="SAM" id="Phobius"/>
    </source>
</evidence>
<keyword evidence="7 13" id="KW-0479">Metal-binding</keyword>
<dbReference type="PANTHER" id="PTHR46300">
    <property type="entry name" value="P450, PUTATIVE (EUROFUNG)-RELATED-RELATED"/>
    <property type="match status" value="1"/>
</dbReference>
<evidence type="ECO:0000256" key="8">
    <source>
        <dbReference type="ARBA" id="ARBA00022989"/>
    </source>
</evidence>
<evidence type="ECO:0000256" key="12">
    <source>
        <dbReference type="ARBA" id="ARBA00023136"/>
    </source>
</evidence>
<dbReference type="OrthoDB" id="2789670at2759"/>
<reference evidence="17" key="2">
    <citation type="submission" date="2015-01" db="EMBL/GenBank/DDBJ databases">
        <title>Evolutionary Origins and Diversification of the Mycorrhizal Mutualists.</title>
        <authorList>
            <consortium name="DOE Joint Genome Institute"/>
            <consortium name="Mycorrhizal Genomics Consortium"/>
            <person name="Kohler A."/>
            <person name="Kuo A."/>
            <person name="Nagy L.G."/>
            <person name="Floudas D."/>
            <person name="Copeland A."/>
            <person name="Barry K.W."/>
            <person name="Cichocki N."/>
            <person name="Veneault-Fourrey C."/>
            <person name="LaButti K."/>
            <person name="Lindquist E.A."/>
            <person name="Lipzen A."/>
            <person name="Lundell T."/>
            <person name="Morin E."/>
            <person name="Murat C."/>
            <person name="Riley R."/>
            <person name="Ohm R."/>
            <person name="Sun H."/>
            <person name="Tunlid A."/>
            <person name="Henrissat B."/>
            <person name="Grigoriev I.V."/>
            <person name="Hibbett D.S."/>
            <person name="Martin F."/>
        </authorList>
    </citation>
    <scope>NUCLEOTIDE SEQUENCE [LARGE SCALE GENOMIC DNA]</scope>
    <source>
        <strain evidence="17">Foug A</strain>
    </source>
</reference>
<dbReference type="PROSITE" id="PS00086">
    <property type="entry name" value="CYTOCHROME_P450"/>
    <property type="match status" value="1"/>
</dbReference>
<dbReference type="PRINTS" id="PR00463">
    <property type="entry name" value="EP450I"/>
</dbReference>
<protein>
    <recommendedName>
        <fullName evidence="18">Cytochrome P450</fullName>
    </recommendedName>
</protein>
<sequence>MDRLAQYLLARKPAILELSACAILLIVLWNRVLTNRRTRAPGPQGLPFIGNTFQLAGRTWLLFDKWKQEYGPIISISIAGREFVVLNTSKVAFELLTKRATKYSDRPRLIVAGELLTNGMHIAFARYGDLWRRLRKGAHRCLAKDVSQTFGPYQSLEAVITAESLLRDPASWDKHFQRAPASLIMAITYNFPPLKSERDPSIARIHAHIDRVVTALYPGNLVEIFNWMEHLPSWLTSWKTEAAYWGQKDTEVFTELYKETLERGTHNPCFVAALEAQKDQINLSPVERVWLAGSLYGAGAETSYAALQWLMVALVHYPEVQEKAYRELMAVVGPSRVPSFADYDNLLYVRAVLKEILRLWPPTPLGIPHYVTEDDWYEGYFIPKGTTCLSNIWSINRDQEVHGPDADQFRPERYLDADGKLAAPHPETHEEGHSTFGYGRRICIGRYVANSSLFIDFATILWACHVQPYVDDTGQVDLPDQNMSSNSGVTLHPVPFKVTIEPRSSQVQTLLGQTKEFYLHANELSG</sequence>
<dbReference type="InterPro" id="IPR036396">
    <property type="entry name" value="Cyt_P450_sf"/>
</dbReference>
<evidence type="ECO:0000256" key="14">
    <source>
        <dbReference type="RuleBase" id="RU000461"/>
    </source>
</evidence>
<keyword evidence="8 15" id="KW-1133">Transmembrane helix</keyword>
<evidence type="ECO:0000256" key="3">
    <source>
        <dbReference type="ARBA" id="ARBA00005179"/>
    </source>
</evidence>
<proteinExistence type="inferred from homology"/>
<keyword evidence="12 15" id="KW-0472">Membrane</keyword>
<evidence type="ECO:0008006" key="18">
    <source>
        <dbReference type="Google" id="ProtNLM"/>
    </source>
</evidence>
<feature type="transmembrane region" description="Helical" evidence="15">
    <location>
        <begin position="12"/>
        <end position="29"/>
    </location>
</feature>
<comment type="subcellular location">
    <subcellularLocation>
        <location evidence="2">Membrane</location>
        <topology evidence="2">Single-pass membrane protein</topology>
    </subcellularLocation>
</comment>
<dbReference type="HOGENOM" id="CLU_001570_2_3_1"/>
<dbReference type="InParanoid" id="A0A0C2Z5J5"/>
<dbReference type="InterPro" id="IPR050364">
    <property type="entry name" value="Cytochrome_P450_fung"/>
</dbReference>
<evidence type="ECO:0000256" key="13">
    <source>
        <dbReference type="PIRSR" id="PIRSR602401-1"/>
    </source>
</evidence>
<comment type="cofactor">
    <cofactor evidence="1 13">
        <name>heme</name>
        <dbReference type="ChEBI" id="CHEBI:30413"/>
    </cofactor>
</comment>
<keyword evidence="17" id="KW-1185">Reference proteome</keyword>
<name>A0A0C2Z5J5_9AGAM</name>
<gene>
    <name evidence="16" type="ORF">SCLCIDRAFT_1219687</name>
</gene>
<evidence type="ECO:0000256" key="9">
    <source>
        <dbReference type="ARBA" id="ARBA00023002"/>
    </source>
</evidence>
<evidence type="ECO:0000256" key="11">
    <source>
        <dbReference type="ARBA" id="ARBA00023033"/>
    </source>
</evidence>
<reference evidence="16 17" key="1">
    <citation type="submission" date="2014-04" db="EMBL/GenBank/DDBJ databases">
        <authorList>
            <consortium name="DOE Joint Genome Institute"/>
            <person name="Kuo A."/>
            <person name="Kohler A."/>
            <person name="Nagy L.G."/>
            <person name="Floudas D."/>
            <person name="Copeland A."/>
            <person name="Barry K.W."/>
            <person name="Cichocki N."/>
            <person name="Veneault-Fourrey C."/>
            <person name="LaButti K."/>
            <person name="Lindquist E.A."/>
            <person name="Lipzen A."/>
            <person name="Lundell T."/>
            <person name="Morin E."/>
            <person name="Murat C."/>
            <person name="Sun H."/>
            <person name="Tunlid A."/>
            <person name="Henrissat B."/>
            <person name="Grigoriev I.V."/>
            <person name="Hibbett D.S."/>
            <person name="Martin F."/>
            <person name="Nordberg H.P."/>
            <person name="Cantor M.N."/>
            <person name="Hua S.X."/>
        </authorList>
    </citation>
    <scope>NUCLEOTIDE SEQUENCE [LARGE SCALE GENOMIC DNA]</scope>
    <source>
        <strain evidence="16 17">Foug A</strain>
    </source>
</reference>
<accession>A0A0C2Z5J5</accession>
<dbReference type="GO" id="GO:0004497">
    <property type="term" value="F:monooxygenase activity"/>
    <property type="evidence" value="ECO:0007669"/>
    <property type="project" value="UniProtKB-KW"/>
</dbReference>
<feature type="binding site" description="axial binding residue" evidence="13">
    <location>
        <position position="443"/>
    </location>
    <ligand>
        <name>heme</name>
        <dbReference type="ChEBI" id="CHEBI:30413"/>
    </ligand>
    <ligandPart>
        <name>Fe</name>
        <dbReference type="ChEBI" id="CHEBI:18248"/>
    </ligandPart>
</feature>
<dbReference type="GO" id="GO:0016705">
    <property type="term" value="F:oxidoreductase activity, acting on paired donors, with incorporation or reduction of molecular oxygen"/>
    <property type="evidence" value="ECO:0007669"/>
    <property type="project" value="InterPro"/>
</dbReference>
<dbReference type="Proteomes" id="UP000053989">
    <property type="component" value="Unassembled WGS sequence"/>
</dbReference>
<comment type="pathway">
    <text evidence="3">Secondary metabolite biosynthesis.</text>
</comment>
<keyword evidence="6 15" id="KW-0812">Transmembrane</keyword>
<dbReference type="CDD" id="cd11065">
    <property type="entry name" value="CYP64-like"/>
    <property type="match status" value="1"/>
</dbReference>
<evidence type="ECO:0000256" key="4">
    <source>
        <dbReference type="ARBA" id="ARBA00010617"/>
    </source>
</evidence>